<evidence type="ECO:0000313" key="1">
    <source>
        <dbReference type="EMBL" id="CEK68770.1"/>
    </source>
</evidence>
<gene>
    <name evidence="1" type="primary">ORF67682</name>
    <name evidence="2" type="synonym">ORF67685</name>
</gene>
<dbReference type="AlphaFoldDB" id="A0A0B6ZM07"/>
<protein>
    <submittedName>
        <fullName evidence="1">Uncharacterized protein</fullName>
    </submittedName>
</protein>
<dbReference type="EMBL" id="HACG01021907">
    <property type="protein sequence ID" value="CEK68772.1"/>
    <property type="molecule type" value="Transcribed_RNA"/>
</dbReference>
<name>A0A0B6ZM07_9EUPU</name>
<feature type="non-terminal residue" evidence="1">
    <location>
        <position position="53"/>
    </location>
</feature>
<sequence length="53" mass="6247">MLHYYILGFHEHISFHYHLLRTFKSIPSCYSYIPGALRCIASCYITMTSIFIS</sequence>
<reference evidence="1" key="1">
    <citation type="submission" date="2014-12" db="EMBL/GenBank/DDBJ databases">
        <title>Insight into the proteome of Arion vulgaris.</title>
        <authorList>
            <person name="Aradska J."/>
            <person name="Bulat T."/>
            <person name="Smidak R."/>
            <person name="Sarate P."/>
            <person name="Gangsoo J."/>
            <person name="Sialana F."/>
            <person name="Bilban M."/>
            <person name="Lubec G."/>
        </authorList>
    </citation>
    <scope>NUCLEOTIDE SEQUENCE</scope>
    <source>
        <tissue evidence="1">Skin</tissue>
    </source>
</reference>
<proteinExistence type="predicted"/>
<evidence type="ECO:0000313" key="2">
    <source>
        <dbReference type="EMBL" id="CEK68772.1"/>
    </source>
</evidence>
<dbReference type="EMBL" id="HACG01021905">
    <property type="protein sequence ID" value="CEK68770.1"/>
    <property type="molecule type" value="Transcribed_RNA"/>
</dbReference>
<accession>A0A0B6ZM07</accession>
<organism evidence="1">
    <name type="scientific">Arion vulgaris</name>
    <dbReference type="NCBI Taxonomy" id="1028688"/>
    <lineage>
        <taxon>Eukaryota</taxon>
        <taxon>Metazoa</taxon>
        <taxon>Spiralia</taxon>
        <taxon>Lophotrochozoa</taxon>
        <taxon>Mollusca</taxon>
        <taxon>Gastropoda</taxon>
        <taxon>Heterobranchia</taxon>
        <taxon>Euthyneura</taxon>
        <taxon>Panpulmonata</taxon>
        <taxon>Eupulmonata</taxon>
        <taxon>Stylommatophora</taxon>
        <taxon>Helicina</taxon>
        <taxon>Arionoidea</taxon>
        <taxon>Arionidae</taxon>
        <taxon>Arion</taxon>
    </lineage>
</organism>